<dbReference type="SMART" id="SM00530">
    <property type="entry name" value="HTH_XRE"/>
    <property type="match status" value="1"/>
</dbReference>
<evidence type="ECO:0000259" key="1">
    <source>
        <dbReference type="PROSITE" id="PS50943"/>
    </source>
</evidence>
<dbReference type="InterPro" id="IPR010982">
    <property type="entry name" value="Lambda_DNA-bd_dom_sf"/>
</dbReference>
<dbReference type="PROSITE" id="PS50943">
    <property type="entry name" value="HTH_CROC1"/>
    <property type="match status" value="1"/>
</dbReference>
<evidence type="ECO:0000313" key="3">
    <source>
        <dbReference type="Proteomes" id="UP001440984"/>
    </source>
</evidence>
<accession>A0ABV0LEH8</accession>
<gene>
    <name evidence="2" type="ORF">ABJI51_16585</name>
</gene>
<dbReference type="Pfam" id="PF13560">
    <property type="entry name" value="HTH_31"/>
    <property type="match status" value="1"/>
</dbReference>
<dbReference type="Proteomes" id="UP001440984">
    <property type="component" value="Unassembled WGS sequence"/>
</dbReference>
<evidence type="ECO:0000313" key="2">
    <source>
        <dbReference type="EMBL" id="MEQ0560705.1"/>
    </source>
</evidence>
<feature type="domain" description="HTH cro/C1-type" evidence="1">
    <location>
        <begin position="26"/>
        <end position="81"/>
    </location>
</feature>
<dbReference type="CDD" id="cd00093">
    <property type="entry name" value="HTH_XRE"/>
    <property type="match status" value="1"/>
</dbReference>
<sequence length="445" mass="47038">MPHRWSTADQAALTSAIDAGDHASIVRLARIRADLTQTALARRFGCHPSMVSRIEGRQRVLRDASELRRLAGLLGLPAAAFGLQDRPASQQFPPTSPRVCSSPAEENDMRRRTFLVATGLLGSGVAAGSAAGAEPDPAALLARNLEPVLLGPAAATGPSTVAALRRHLSAARAAFDRADYLSLARDLPRLARTTEATQAVAGGGHDVAAQVYTLITRALIKLPASGLEWISADRASRAAARAGDPLLLAEAERIKASVCRRGKQHDTAQKLVLAAVDHLDTGRRAHPHHLALHSVLMCTAGYGAARAGDRDLALDLLADASRTADRLADHHALHGPLTANITSHQVSALYVLGDPAAALHYARSAGPFTGTSTERQGRYLVDLALAHHALDRPGPAYNALREAELRAPGEVHTRATARSLIRSLRENRGTSLPGIDQLAARAHVA</sequence>
<organism evidence="2 3">
    <name type="scientific">Amycolatopsis melonis</name>
    <dbReference type="NCBI Taxonomy" id="3156488"/>
    <lineage>
        <taxon>Bacteria</taxon>
        <taxon>Bacillati</taxon>
        <taxon>Actinomycetota</taxon>
        <taxon>Actinomycetes</taxon>
        <taxon>Pseudonocardiales</taxon>
        <taxon>Pseudonocardiaceae</taxon>
        <taxon>Amycolatopsis</taxon>
    </lineage>
</organism>
<reference evidence="2 3" key="1">
    <citation type="submission" date="2024-05" db="EMBL/GenBank/DDBJ databases">
        <authorList>
            <person name="Zhao H."/>
            <person name="Xu Y."/>
            <person name="Lin S."/>
            <person name="Spain J.C."/>
            <person name="Zhou N.-Y."/>
        </authorList>
    </citation>
    <scope>NUCLEOTIDE SEQUENCE [LARGE SCALE GENOMIC DNA]</scope>
    <source>
        <strain evidence="2 3">NEAU-NG30</strain>
    </source>
</reference>
<dbReference type="EMBL" id="JBDZYD010000005">
    <property type="protein sequence ID" value="MEQ0560705.1"/>
    <property type="molecule type" value="Genomic_DNA"/>
</dbReference>
<dbReference type="SUPFAM" id="SSF47413">
    <property type="entry name" value="lambda repressor-like DNA-binding domains"/>
    <property type="match status" value="1"/>
</dbReference>
<proteinExistence type="predicted"/>
<comment type="caution">
    <text evidence="2">The sequence shown here is derived from an EMBL/GenBank/DDBJ whole genome shotgun (WGS) entry which is preliminary data.</text>
</comment>
<dbReference type="Gene3D" id="1.10.260.40">
    <property type="entry name" value="lambda repressor-like DNA-binding domains"/>
    <property type="match status" value="1"/>
</dbReference>
<protein>
    <submittedName>
        <fullName evidence="2">Helix-turn-helix transcriptional regulator</fullName>
    </submittedName>
</protein>
<dbReference type="InterPro" id="IPR001387">
    <property type="entry name" value="Cro/C1-type_HTH"/>
</dbReference>
<name>A0ABV0LEH8_9PSEU</name>
<dbReference type="RefSeq" id="WP_348951733.1">
    <property type="nucleotide sequence ID" value="NZ_JBDZYD010000005.1"/>
</dbReference>
<keyword evidence="3" id="KW-1185">Reference proteome</keyword>